<name>A0A183GH92_HELPZ</name>
<dbReference type="WBParaSite" id="HPBE_0002192001-mRNA-1">
    <property type="protein sequence ID" value="HPBE_0002192001-mRNA-1"/>
    <property type="gene ID" value="HPBE_0002192001"/>
</dbReference>
<organism evidence="3 4">
    <name type="scientific">Heligmosomoides polygyrus</name>
    <name type="common">Parasitic roundworm</name>
    <dbReference type="NCBI Taxonomy" id="6339"/>
    <lineage>
        <taxon>Eukaryota</taxon>
        <taxon>Metazoa</taxon>
        <taxon>Ecdysozoa</taxon>
        <taxon>Nematoda</taxon>
        <taxon>Chromadorea</taxon>
        <taxon>Rhabditida</taxon>
        <taxon>Rhabditina</taxon>
        <taxon>Rhabditomorpha</taxon>
        <taxon>Strongyloidea</taxon>
        <taxon>Heligmosomidae</taxon>
        <taxon>Heligmosomoides</taxon>
    </lineage>
</organism>
<reference evidence="4" key="2">
    <citation type="submission" date="2019-09" db="UniProtKB">
        <authorList>
            <consortium name="WormBaseParasite"/>
        </authorList>
    </citation>
    <scope>IDENTIFICATION</scope>
</reference>
<keyword evidence="1" id="KW-1133">Transmembrane helix</keyword>
<feature type="transmembrane region" description="Helical" evidence="1">
    <location>
        <begin position="66"/>
        <end position="83"/>
    </location>
</feature>
<reference evidence="2 3" key="1">
    <citation type="submission" date="2018-11" db="EMBL/GenBank/DDBJ databases">
        <authorList>
            <consortium name="Pathogen Informatics"/>
        </authorList>
    </citation>
    <scope>NUCLEOTIDE SEQUENCE [LARGE SCALE GENOMIC DNA]</scope>
</reference>
<accession>A0A3P8G1X7</accession>
<proteinExistence type="predicted"/>
<evidence type="ECO:0000313" key="4">
    <source>
        <dbReference type="WBParaSite" id="HPBE_0002192001-mRNA-1"/>
    </source>
</evidence>
<keyword evidence="1" id="KW-0812">Transmembrane</keyword>
<dbReference type="OrthoDB" id="10612198at2759"/>
<keyword evidence="3" id="KW-1185">Reference proteome</keyword>
<gene>
    <name evidence="2" type="ORF">HPBE_LOCUS21919</name>
</gene>
<dbReference type="Proteomes" id="UP000050761">
    <property type="component" value="Unassembled WGS sequence"/>
</dbReference>
<keyword evidence="1" id="KW-0472">Membrane</keyword>
<protein>
    <submittedName>
        <fullName evidence="4">Energy-coupling factor transporter transmembrane protein EcfT</fullName>
    </submittedName>
</protein>
<dbReference type="EMBL" id="UZAH01033473">
    <property type="protein sequence ID" value="VDP29069.1"/>
    <property type="molecule type" value="Genomic_DNA"/>
</dbReference>
<dbReference type="AlphaFoldDB" id="A0A183GH92"/>
<sequence length="122" mass="13673">MPTEVDDLKSTAPPTANAKSGIVARIFSEARDNGNLKLFVMVALVILMHVWAVMAAKHDSAKAQPFLAFLGMSWLVATARLLSNRGEKLIEREPLFSIRLLFNRIKDCSWTPRLVCFRLFLG</sequence>
<feature type="transmembrane region" description="Helical" evidence="1">
    <location>
        <begin position="35"/>
        <end position="54"/>
    </location>
</feature>
<accession>A0A183GH92</accession>
<evidence type="ECO:0000313" key="2">
    <source>
        <dbReference type="EMBL" id="VDP29069.1"/>
    </source>
</evidence>
<evidence type="ECO:0000313" key="3">
    <source>
        <dbReference type="Proteomes" id="UP000050761"/>
    </source>
</evidence>
<evidence type="ECO:0000256" key="1">
    <source>
        <dbReference type="SAM" id="Phobius"/>
    </source>
</evidence>